<sequence length="38" mass="3811">MVGSGGADDAARSADPIPADDSGAGAEPERNIPREEND</sequence>
<dbReference type="AlphaFoldDB" id="Q2GX96"/>
<accession>Q2GX96</accession>
<feature type="compositionally biased region" description="Basic and acidic residues" evidence="1">
    <location>
        <begin position="27"/>
        <end position="38"/>
    </location>
</feature>
<dbReference type="RefSeq" id="XP_001225064.1">
    <property type="nucleotide sequence ID" value="XM_001225063.1"/>
</dbReference>
<name>Q2GX96_CHAGB</name>
<dbReference type="VEuPathDB" id="FungiDB:CHGG_07408"/>
<feature type="region of interest" description="Disordered" evidence="1">
    <location>
        <begin position="1"/>
        <end position="38"/>
    </location>
</feature>
<dbReference type="EMBL" id="CH408033">
    <property type="protein sequence ID" value="EAQ86155.1"/>
    <property type="molecule type" value="Genomic_DNA"/>
</dbReference>
<proteinExistence type="predicted"/>
<evidence type="ECO:0000256" key="1">
    <source>
        <dbReference type="SAM" id="MobiDB-lite"/>
    </source>
</evidence>
<dbReference type="GeneID" id="4394118"/>
<dbReference type="HOGENOM" id="CLU_3335509_0_0_1"/>
<reference evidence="3" key="1">
    <citation type="journal article" date="2015" name="Genome Announc.">
        <title>Draft genome sequence of the cellulolytic fungus Chaetomium globosum.</title>
        <authorList>
            <person name="Cuomo C.A."/>
            <person name="Untereiner W.A."/>
            <person name="Ma L.-J."/>
            <person name="Grabherr M."/>
            <person name="Birren B.W."/>
        </authorList>
    </citation>
    <scope>NUCLEOTIDE SEQUENCE [LARGE SCALE GENOMIC DNA]</scope>
    <source>
        <strain evidence="3">ATCC 6205 / CBS 148.51 / DSM 1962 / NBRC 6347 / NRRL 1970</strain>
    </source>
</reference>
<protein>
    <submittedName>
        <fullName evidence="2">Uncharacterized protein</fullName>
    </submittedName>
</protein>
<dbReference type="Proteomes" id="UP000001056">
    <property type="component" value="Unassembled WGS sequence"/>
</dbReference>
<evidence type="ECO:0000313" key="2">
    <source>
        <dbReference type="EMBL" id="EAQ86155.1"/>
    </source>
</evidence>
<organism evidence="2 3">
    <name type="scientific">Chaetomium globosum (strain ATCC 6205 / CBS 148.51 / DSM 1962 / NBRC 6347 / NRRL 1970)</name>
    <name type="common">Soil fungus</name>
    <dbReference type="NCBI Taxonomy" id="306901"/>
    <lineage>
        <taxon>Eukaryota</taxon>
        <taxon>Fungi</taxon>
        <taxon>Dikarya</taxon>
        <taxon>Ascomycota</taxon>
        <taxon>Pezizomycotina</taxon>
        <taxon>Sordariomycetes</taxon>
        <taxon>Sordariomycetidae</taxon>
        <taxon>Sordariales</taxon>
        <taxon>Chaetomiaceae</taxon>
        <taxon>Chaetomium</taxon>
    </lineage>
</organism>
<evidence type="ECO:0000313" key="3">
    <source>
        <dbReference type="Proteomes" id="UP000001056"/>
    </source>
</evidence>
<dbReference type="InParanoid" id="Q2GX96"/>
<keyword evidence="3" id="KW-1185">Reference proteome</keyword>
<gene>
    <name evidence="2" type="ORF">CHGG_07408</name>
</gene>